<proteinExistence type="predicted"/>
<accession>A0ABR1Y970</accession>
<feature type="transmembrane region" description="Helical" evidence="2">
    <location>
        <begin position="46"/>
        <end position="75"/>
    </location>
</feature>
<protein>
    <submittedName>
        <fullName evidence="3">Uncharacterized protein</fullName>
    </submittedName>
</protein>
<evidence type="ECO:0000313" key="4">
    <source>
        <dbReference type="Proteomes" id="UP001456524"/>
    </source>
</evidence>
<sequence>MPSSDALQPNESAHGPTLKPALSKPDNSDHQQLASPRAAAASKCKLFFFLPLFSFFSFFSFFSLFFGLSLLLHILELHFGAVPASALRLSPQSTIPRAGMLLAAREDFPDPTEPNRPDAGCSSSFMAATRNDWGCSKNIGHDGYPCAQCRRASTTGFGGQPAATLSPAYQPKTPASQGRPGQNAE</sequence>
<feature type="compositionally biased region" description="Polar residues" evidence="1">
    <location>
        <begin position="1"/>
        <end position="11"/>
    </location>
</feature>
<keyword evidence="2" id="KW-1133">Transmembrane helix</keyword>
<comment type="caution">
    <text evidence="3">The sequence shown here is derived from an EMBL/GenBank/DDBJ whole genome shotgun (WGS) entry which is preliminary data.</text>
</comment>
<evidence type="ECO:0000256" key="2">
    <source>
        <dbReference type="SAM" id="Phobius"/>
    </source>
</evidence>
<keyword evidence="2" id="KW-0472">Membrane</keyword>
<gene>
    <name evidence="3" type="ORF">IWX90DRAFT_422815</name>
</gene>
<evidence type="ECO:0000313" key="3">
    <source>
        <dbReference type="EMBL" id="KAK8178126.1"/>
    </source>
</evidence>
<keyword evidence="4" id="KW-1185">Reference proteome</keyword>
<dbReference type="Proteomes" id="UP001456524">
    <property type="component" value="Unassembled WGS sequence"/>
</dbReference>
<evidence type="ECO:0000256" key="1">
    <source>
        <dbReference type="SAM" id="MobiDB-lite"/>
    </source>
</evidence>
<organism evidence="3 4">
    <name type="scientific">Phyllosticta citrichinensis</name>
    <dbReference type="NCBI Taxonomy" id="1130410"/>
    <lineage>
        <taxon>Eukaryota</taxon>
        <taxon>Fungi</taxon>
        <taxon>Dikarya</taxon>
        <taxon>Ascomycota</taxon>
        <taxon>Pezizomycotina</taxon>
        <taxon>Dothideomycetes</taxon>
        <taxon>Dothideomycetes incertae sedis</taxon>
        <taxon>Botryosphaeriales</taxon>
        <taxon>Phyllostictaceae</taxon>
        <taxon>Phyllosticta</taxon>
    </lineage>
</organism>
<name>A0ABR1Y970_9PEZI</name>
<feature type="region of interest" description="Disordered" evidence="1">
    <location>
        <begin position="1"/>
        <end position="34"/>
    </location>
</feature>
<keyword evidence="2" id="KW-0812">Transmembrane</keyword>
<feature type="region of interest" description="Disordered" evidence="1">
    <location>
        <begin position="156"/>
        <end position="185"/>
    </location>
</feature>
<feature type="compositionally biased region" description="Polar residues" evidence="1">
    <location>
        <begin position="173"/>
        <end position="185"/>
    </location>
</feature>
<reference evidence="3 4" key="1">
    <citation type="journal article" date="2022" name="G3 (Bethesda)">
        <title>Enemy or ally: a genomic approach to elucidate the lifestyle of Phyllosticta citrichinaensis.</title>
        <authorList>
            <person name="Buijs V.A."/>
            <person name="Groenewald J.Z."/>
            <person name="Haridas S."/>
            <person name="LaButti K.M."/>
            <person name="Lipzen A."/>
            <person name="Martin F.M."/>
            <person name="Barry K."/>
            <person name="Grigoriev I.V."/>
            <person name="Crous P.W."/>
            <person name="Seidl M.F."/>
        </authorList>
    </citation>
    <scope>NUCLEOTIDE SEQUENCE [LARGE SCALE GENOMIC DNA]</scope>
    <source>
        <strain evidence="3 4">CBS 129764</strain>
    </source>
</reference>
<dbReference type="EMBL" id="JBBWUH010000001">
    <property type="protein sequence ID" value="KAK8178126.1"/>
    <property type="molecule type" value="Genomic_DNA"/>
</dbReference>